<dbReference type="Gene3D" id="3.30.1890.10">
    <property type="entry name" value="FepE-like"/>
    <property type="match status" value="1"/>
</dbReference>
<name>A0ABT4YBN9_METRE</name>
<organism evidence="1 2">
    <name type="scientific">Metapseudomonas resinovorans</name>
    <name type="common">Pseudomonas resinovorans</name>
    <dbReference type="NCBI Taxonomy" id="53412"/>
    <lineage>
        <taxon>Bacteria</taxon>
        <taxon>Pseudomonadati</taxon>
        <taxon>Pseudomonadota</taxon>
        <taxon>Gammaproteobacteria</taxon>
        <taxon>Pseudomonadales</taxon>
        <taxon>Pseudomonadaceae</taxon>
        <taxon>Metapseudomonas</taxon>
    </lineage>
</organism>
<dbReference type="EMBL" id="JANEWF010000041">
    <property type="protein sequence ID" value="MDA8486161.1"/>
    <property type="molecule type" value="Genomic_DNA"/>
</dbReference>
<comment type="caution">
    <text evidence="1">The sequence shown here is derived from an EMBL/GenBank/DDBJ whole genome shotgun (WGS) entry which is preliminary data.</text>
</comment>
<sequence length="77" mass="8673">MDGNLMYMRGAKAIRAELTVLEQRKNDAPFIGELCRLENQMAFLRGVDVNPGNVSVFTLDSIAEVPQTPIKPKRHLF</sequence>
<dbReference type="RefSeq" id="WP_271472181.1">
    <property type="nucleotide sequence ID" value="NZ_JANEWF010000041.1"/>
</dbReference>
<keyword evidence="2" id="KW-1185">Reference proteome</keyword>
<dbReference type="SUPFAM" id="SSF160355">
    <property type="entry name" value="Bacterial polysaccharide co-polymerase-like"/>
    <property type="match status" value="1"/>
</dbReference>
<proteinExistence type="predicted"/>
<protein>
    <submittedName>
        <fullName evidence="1">Uncharacterized protein</fullName>
    </submittedName>
</protein>
<evidence type="ECO:0000313" key="2">
    <source>
        <dbReference type="Proteomes" id="UP001211689"/>
    </source>
</evidence>
<accession>A0ABT4YBN9</accession>
<evidence type="ECO:0000313" key="1">
    <source>
        <dbReference type="EMBL" id="MDA8486161.1"/>
    </source>
</evidence>
<dbReference type="Proteomes" id="UP001211689">
    <property type="component" value="Unassembled WGS sequence"/>
</dbReference>
<reference evidence="1 2" key="1">
    <citation type="submission" date="2022-07" db="EMBL/GenBank/DDBJ databases">
        <title>Genome Analysis of Selected Gammaproteobacteria from Nigerian Food snails.</title>
        <authorList>
            <person name="Okafor A.C."/>
        </authorList>
    </citation>
    <scope>NUCLEOTIDE SEQUENCE [LARGE SCALE GENOMIC DNA]</scope>
    <source>
        <strain evidence="1 2">Awg 2</strain>
    </source>
</reference>
<gene>
    <name evidence="1" type="ORF">NNO07_24115</name>
</gene>